<dbReference type="OrthoDB" id="3697462at2"/>
<dbReference type="AlphaFoldDB" id="A0A558ABP9"/>
<sequence length="86" mass="9689">MWRTRRKPGQWVAACRDVADRRREILVLPTDDDRVALVFPPGEVAVLEPLQAGRLRAALRDAVFALDQPPTREEHQHAVPTVRASA</sequence>
<gene>
    <name evidence="1" type="ORF">FNH06_16120</name>
</gene>
<dbReference type="EMBL" id="VJZA01000024">
    <property type="protein sequence ID" value="TVT21686.1"/>
    <property type="molecule type" value="Genomic_DNA"/>
</dbReference>
<accession>A0A558ABP9</accession>
<dbReference type="RefSeq" id="WP_144639137.1">
    <property type="nucleotide sequence ID" value="NZ_BNAX01000040.1"/>
</dbReference>
<evidence type="ECO:0000313" key="2">
    <source>
        <dbReference type="Proteomes" id="UP000318578"/>
    </source>
</evidence>
<evidence type="ECO:0000313" key="1">
    <source>
        <dbReference type="EMBL" id="TVT21686.1"/>
    </source>
</evidence>
<reference evidence="1 2" key="1">
    <citation type="submission" date="2019-07" db="EMBL/GenBank/DDBJ databases">
        <title>New species of Amycolatopsis and Streptomyces.</title>
        <authorList>
            <person name="Duangmal K."/>
            <person name="Teo W.F.A."/>
            <person name="Lipun K."/>
        </authorList>
    </citation>
    <scope>NUCLEOTIDE SEQUENCE [LARGE SCALE GENOMIC DNA]</scope>
    <source>
        <strain evidence="1 2">JCM 30562</strain>
    </source>
</reference>
<organism evidence="1 2">
    <name type="scientific">Amycolatopsis acidiphila</name>
    <dbReference type="NCBI Taxonomy" id="715473"/>
    <lineage>
        <taxon>Bacteria</taxon>
        <taxon>Bacillati</taxon>
        <taxon>Actinomycetota</taxon>
        <taxon>Actinomycetes</taxon>
        <taxon>Pseudonocardiales</taxon>
        <taxon>Pseudonocardiaceae</taxon>
        <taxon>Amycolatopsis</taxon>
    </lineage>
</organism>
<dbReference type="Proteomes" id="UP000318578">
    <property type="component" value="Unassembled WGS sequence"/>
</dbReference>
<name>A0A558ABP9_9PSEU</name>
<comment type="caution">
    <text evidence="1">The sequence shown here is derived from an EMBL/GenBank/DDBJ whole genome shotgun (WGS) entry which is preliminary data.</text>
</comment>
<protein>
    <submittedName>
        <fullName evidence="1">Uncharacterized protein</fullName>
    </submittedName>
</protein>
<keyword evidence="2" id="KW-1185">Reference proteome</keyword>
<proteinExistence type="predicted"/>